<evidence type="ECO:0000313" key="1">
    <source>
        <dbReference type="EMBL" id="SVC25298.1"/>
    </source>
</evidence>
<feature type="non-terminal residue" evidence="1">
    <location>
        <position position="416"/>
    </location>
</feature>
<protein>
    <recommendedName>
        <fullName evidence="2">Trimeric autotransporter adhesin YadA-like stalk domain-containing protein</fullName>
    </recommendedName>
</protein>
<dbReference type="EMBL" id="UINC01081446">
    <property type="protein sequence ID" value="SVC25298.1"/>
    <property type="molecule type" value="Genomic_DNA"/>
</dbReference>
<evidence type="ECO:0008006" key="2">
    <source>
        <dbReference type="Google" id="ProtNLM"/>
    </source>
</evidence>
<organism evidence="1">
    <name type="scientific">marine metagenome</name>
    <dbReference type="NCBI Taxonomy" id="408172"/>
    <lineage>
        <taxon>unclassified sequences</taxon>
        <taxon>metagenomes</taxon>
        <taxon>ecological metagenomes</taxon>
    </lineage>
</organism>
<gene>
    <name evidence="1" type="ORF">METZ01_LOCUS278152</name>
</gene>
<feature type="non-terminal residue" evidence="1">
    <location>
        <position position="1"/>
    </location>
</feature>
<dbReference type="AlphaFoldDB" id="A0A382KLF3"/>
<proteinExistence type="predicted"/>
<reference evidence="1" key="1">
    <citation type="submission" date="2018-05" db="EMBL/GenBank/DDBJ databases">
        <authorList>
            <person name="Lanie J.A."/>
            <person name="Ng W.-L."/>
            <person name="Kazmierczak K.M."/>
            <person name="Andrzejewski T.M."/>
            <person name="Davidsen T.M."/>
            <person name="Wayne K.J."/>
            <person name="Tettelin H."/>
            <person name="Glass J.I."/>
            <person name="Rusch D."/>
            <person name="Podicherti R."/>
            <person name="Tsui H.-C.T."/>
            <person name="Winkler M.E."/>
        </authorList>
    </citation>
    <scope>NUCLEOTIDE SEQUENCE</scope>
</reference>
<accession>A0A382KLF3</accession>
<sequence>GHWLAPYATTLADLALTATAAELNIMDGVTATNVELNIIDGVTATTAELNYVSGVSSAIQTQMDAKQALNANLTDLADGTLTATKVENGTYFISAAGTSGQVWTSDGTGAGAWATSAITTLPTLGVTATDAELNIMDGVTATAAEINYVDGVTSAVQTQLNAKQATVTGAASSIVTNNLDASRAVITAANGKVAVSDVTSAELGYVDGVTSAIQTQLDARQPLDTDLTDLADGELTATKVQYGSLFITTAGTSGRVWTSDGNGAGAWVASTAASELAGLSDVLTESNSMYIGNEPANTSTAEKNVAVGKTALDAVTTGDFNVAVGYDALTTNTTGYGNVAIGNDALQNNTQGYYNNAMGVKALAVNTTGIYNNAMGHFALYANTSGEHNVAIGQDALMANTAGHKNVASGYRALYS</sequence>
<name>A0A382KLF3_9ZZZZ</name>